<dbReference type="InterPro" id="IPR023787">
    <property type="entry name" value="T3SS_YcgR"/>
</dbReference>
<dbReference type="Gene3D" id="2.30.110.10">
    <property type="entry name" value="Electron Transport, Fmn-binding Protein, Chain A"/>
    <property type="match status" value="1"/>
</dbReference>
<keyword evidence="7" id="KW-0969">Cilium</keyword>
<dbReference type="OrthoDB" id="5572581at2"/>
<feature type="domain" description="PilZ" evidence="5">
    <location>
        <begin position="130"/>
        <end position="248"/>
    </location>
</feature>
<evidence type="ECO:0000256" key="2">
    <source>
        <dbReference type="ARBA" id="ARBA00022741"/>
    </source>
</evidence>
<keyword evidence="1 4" id="KW-0973">c-di-GMP</keyword>
<evidence type="ECO:0000256" key="4">
    <source>
        <dbReference type="HAMAP-Rule" id="MF_01457"/>
    </source>
</evidence>
<dbReference type="InterPro" id="IPR012349">
    <property type="entry name" value="Split_barrel_FMN-bd"/>
</dbReference>
<evidence type="ECO:0000256" key="1">
    <source>
        <dbReference type="ARBA" id="ARBA00022636"/>
    </source>
</evidence>
<evidence type="ECO:0000259" key="6">
    <source>
        <dbReference type="Pfam" id="PF07317"/>
    </source>
</evidence>
<keyword evidence="2 4" id="KW-0547">Nucleotide-binding</keyword>
<dbReference type="Pfam" id="PF07317">
    <property type="entry name" value="PilZN"/>
    <property type="match status" value="1"/>
</dbReference>
<dbReference type="AlphaFoldDB" id="A0A4Q1JWF5"/>
<dbReference type="InterPro" id="IPR009875">
    <property type="entry name" value="PilZ_domain"/>
</dbReference>
<keyword evidence="8" id="KW-1185">Reference proteome</keyword>
<comment type="caution">
    <text evidence="7">The sequence shown here is derived from an EMBL/GenBank/DDBJ whole genome shotgun (WGS) entry which is preliminary data.</text>
</comment>
<evidence type="ECO:0000259" key="5">
    <source>
        <dbReference type="Pfam" id="PF07238"/>
    </source>
</evidence>
<evidence type="ECO:0000256" key="3">
    <source>
        <dbReference type="ARBA" id="ARBA00023143"/>
    </source>
</evidence>
<comment type="similarity">
    <text evidence="4">Belongs to the YcgR family.</text>
</comment>
<dbReference type="Pfam" id="PF07238">
    <property type="entry name" value="PilZ"/>
    <property type="match status" value="1"/>
</dbReference>
<organism evidence="7 8">
    <name type="scientific">Pseudoxanthomonas composti</name>
    <dbReference type="NCBI Taxonomy" id="2137479"/>
    <lineage>
        <taxon>Bacteria</taxon>
        <taxon>Pseudomonadati</taxon>
        <taxon>Pseudomonadota</taxon>
        <taxon>Gammaproteobacteria</taxon>
        <taxon>Lysobacterales</taxon>
        <taxon>Lysobacteraceae</taxon>
        <taxon>Pseudoxanthomonas</taxon>
    </lineage>
</organism>
<keyword evidence="7" id="KW-0282">Flagellum</keyword>
<proteinExistence type="inferred from homology"/>
<keyword evidence="3 4" id="KW-0975">Bacterial flagellum</keyword>
<accession>A0A4Q1JWF5</accession>
<evidence type="ECO:0000313" key="8">
    <source>
        <dbReference type="Proteomes" id="UP000289784"/>
    </source>
</evidence>
<dbReference type="HAMAP" id="MF_01457">
    <property type="entry name" value="YcgR"/>
    <property type="match status" value="1"/>
</dbReference>
<dbReference type="GO" id="GO:0009425">
    <property type="term" value="C:bacterial-type flagellum basal body"/>
    <property type="evidence" value="ECO:0007669"/>
    <property type="project" value="UniProtKB-SubCell"/>
</dbReference>
<protein>
    <recommendedName>
        <fullName evidence="4">Flagellar brake protein YcgR</fullName>
    </recommendedName>
    <alternativeName>
        <fullName evidence="4">Cyclic di-GMP binding protein YcgR</fullName>
    </alternativeName>
</protein>
<dbReference type="InterPro" id="IPR009926">
    <property type="entry name" value="T3SS_YcgR_PilZN"/>
</dbReference>
<dbReference type="Gene3D" id="2.40.10.220">
    <property type="entry name" value="predicted glycosyltransferase like domains"/>
    <property type="match status" value="1"/>
</dbReference>
<evidence type="ECO:0000313" key="7">
    <source>
        <dbReference type="EMBL" id="RXR06648.1"/>
    </source>
</evidence>
<name>A0A4Q1JWF5_9GAMM</name>
<dbReference type="GO" id="GO:0035438">
    <property type="term" value="F:cyclic-di-GMP binding"/>
    <property type="evidence" value="ECO:0007669"/>
    <property type="project" value="UniProtKB-UniRule"/>
</dbReference>
<feature type="domain" description="Type III secretion system flagellar brake protein YcgR PilZN" evidence="6">
    <location>
        <begin position="23"/>
        <end position="128"/>
    </location>
</feature>
<reference evidence="7 8" key="1">
    <citation type="submission" date="2019-01" db="EMBL/GenBank/DDBJ databases">
        <title>Pseudoxanthomonas composti sp. nov., isolated from compost.</title>
        <authorList>
            <person name="Yang G."/>
        </authorList>
    </citation>
    <scope>NUCLEOTIDE SEQUENCE [LARGE SCALE GENOMIC DNA]</scope>
    <source>
        <strain evidence="7 8">GSS15</strain>
    </source>
</reference>
<comment type="subcellular location">
    <subcellularLocation>
        <location evidence="4">Bacterial flagellum basal body</location>
    </subcellularLocation>
</comment>
<dbReference type="RefSeq" id="WP_129470754.1">
    <property type="nucleotide sequence ID" value="NZ_SAWZ01000003.1"/>
</dbReference>
<gene>
    <name evidence="4" type="primary">ycgR</name>
    <name evidence="7" type="ORF">EPA99_08420</name>
</gene>
<comment type="subunit">
    <text evidence="4">Monomer. Interacts with the flagellar basal bodies.</text>
</comment>
<dbReference type="GO" id="GO:0071973">
    <property type="term" value="P:bacterial-type flagellum-dependent cell motility"/>
    <property type="evidence" value="ECO:0007669"/>
    <property type="project" value="UniProtKB-UniRule"/>
</dbReference>
<dbReference type="EMBL" id="SAWZ01000003">
    <property type="protein sequence ID" value="RXR06648.1"/>
    <property type="molecule type" value="Genomic_DNA"/>
</dbReference>
<comment type="function">
    <text evidence="4">Acts as a flagellar brake, regulating swimming and swarming in a bis-(3'-5') cyclic diguanylic acid (c-di-GMP)-dependent manner. Binds 1 c-di-GMP dimer per subunit. Increasing levels of c-di-GMP lead to decreased motility.</text>
</comment>
<keyword evidence="7" id="KW-0966">Cell projection</keyword>
<dbReference type="Proteomes" id="UP000289784">
    <property type="component" value="Unassembled WGS sequence"/>
</dbReference>
<sequence length="260" mass="29407">MSEPDQPVAEAPAVLSAEDEEQYTLHDPREVRWLVQSLIDARALISAHLMPGGLNSPTALLELYDDDTVLIDGNHSDVVNQRVLQADYLMCVSQLDRVRIQFRLHDLELVENEGRPAFQAPMPEWMVRLQRRELFRLAIPASHQVVCTVPVSAGAGLPAVSMDLRVLDISGGGVALMLPDNHSAFHPKKRFERCELRLPEVGKIPVTLEVCYVSKLEQRPGHAIMRSGCRFVDLPFNLENQVLNYIFRTERARNAREREL</sequence>
<dbReference type="GO" id="GO:0071945">
    <property type="term" value="P:regulation of bacterial-type flagellum-dependent cell motility by regulation of motor speed"/>
    <property type="evidence" value="ECO:0007669"/>
    <property type="project" value="UniProtKB-UniRule"/>
</dbReference>